<feature type="non-terminal residue" evidence="6">
    <location>
        <position position="1"/>
    </location>
</feature>
<dbReference type="GO" id="GO:0003700">
    <property type="term" value="F:DNA-binding transcription factor activity"/>
    <property type="evidence" value="ECO:0007669"/>
    <property type="project" value="InterPro"/>
</dbReference>
<dbReference type="InterPro" id="IPR018062">
    <property type="entry name" value="HTH_AraC-typ_CS"/>
</dbReference>
<name>X1UM84_9ZZZZ</name>
<evidence type="ECO:0000259" key="5">
    <source>
        <dbReference type="PROSITE" id="PS01124"/>
    </source>
</evidence>
<dbReference type="PROSITE" id="PS01124">
    <property type="entry name" value="HTH_ARAC_FAMILY_2"/>
    <property type="match status" value="1"/>
</dbReference>
<organism evidence="6">
    <name type="scientific">marine sediment metagenome</name>
    <dbReference type="NCBI Taxonomy" id="412755"/>
    <lineage>
        <taxon>unclassified sequences</taxon>
        <taxon>metagenomes</taxon>
        <taxon>ecological metagenomes</taxon>
    </lineage>
</organism>
<reference evidence="6" key="1">
    <citation type="journal article" date="2014" name="Front. Microbiol.">
        <title>High frequency of phylogenetically diverse reductive dehalogenase-homologous genes in deep subseafloor sedimentary metagenomes.</title>
        <authorList>
            <person name="Kawai M."/>
            <person name="Futagami T."/>
            <person name="Toyoda A."/>
            <person name="Takaki Y."/>
            <person name="Nishi S."/>
            <person name="Hori S."/>
            <person name="Arai W."/>
            <person name="Tsubouchi T."/>
            <person name="Morono Y."/>
            <person name="Uchiyama I."/>
            <person name="Ito T."/>
            <person name="Fujiyama A."/>
            <person name="Inagaki F."/>
            <person name="Takami H."/>
        </authorList>
    </citation>
    <scope>NUCLEOTIDE SEQUENCE</scope>
    <source>
        <strain evidence="6">Expedition CK06-06</strain>
    </source>
</reference>
<accession>X1UM84</accession>
<gene>
    <name evidence="6" type="ORF">S12H4_37670</name>
</gene>
<keyword evidence="2" id="KW-0238">DNA-binding</keyword>
<evidence type="ECO:0000256" key="2">
    <source>
        <dbReference type="ARBA" id="ARBA00023125"/>
    </source>
</evidence>
<evidence type="ECO:0000256" key="4">
    <source>
        <dbReference type="SAM" id="Phobius"/>
    </source>
</evidence>
<sequence length="233" mass="27078">GILVYVQFFSYIIASLIIIKKYQVEIKNVYSTIEHINLSWLNFVIFGFIGWKSLEIIELVLLITGRNYSAIFFYITAEVVFLIFVSLMFLKGLKQPEIFSGNNENQHKRKYEKVLLSEAMKEDYKNKLVQCMETQKPYLDLSLCLNDLAEKVSISPQYLSQVLNTCLNKNFFDYINSYRIKESKSLLSGQASNKKTILEILYESGFNSKSVFNTAFKKHTGMTPSQFRRLQNS</sequence>
<evidence type="ECO:0000313" key="6">
    <source>
        <dbReference type="EMBL" id="GAJ00981.1"/>
    </source>
</evidence>
<evidence type="ECO:0000256" key="1">
    <source>
        <dbReference type="ARBA" id="ARBA00023015"/>
    </source>
</evidence>
<keyword evidence="3" id="KW-0804">Transcription</keyword>
<dbReference type="InterPro" id="IPR020449">
    <property type="entry name" value="Tscrpt_reg_AraC-type_HTH"/>
</dbReference>
<dbReference type="Pfam" id="PF12833">
    <property type="entry name" value="HTH_18"/>
    <property type="match status" value="1"/>
</dbReference>
<evidence type="ECO:0000256" key="3">
    <source>
        <dbReference type="ARBA" id="ARBA00023163"/>
    </source>
</evidence>
<dbReference type="PANTHER" id="PTHR43280">
    <property type="entry name" value="ARAC-FAMILY TRANSCRIPTIONAL REGULATOR"/>
    <property type="match status" value="1"/>
</dbReference>
<comment type="caution">
    <text evidence="6">The sequence shown here is derived from an EMBL/GenBank/DDBJ whole genome shotgun (WGS) entry which is preliminary data.</text>
</comment>
<dbReference type="InterPro" id="IPR009057">
    <property type="entry name" value="Homeodomain-like_sf"/>
</dbReference>
<dbReference type="EMBL" id="BARW01022601">
    <property type="protein sequence ID" value="GAJ00981.1"/>
    <property type="molecule type" value="Genomic_DNA"/>
</dbReference>
<feature type="transmembrane region" description="Helical" evidence="4">
    <location>
        <begin position="71"/>
        <end position="90"/>
    </location>
</feature>
<dbReference type="PANTHER" id="PTHR43280:SF29">
    <property type="entry name" value="ARAC-FAMILY TRANSCRIPTIONAL REGULATOR"/>
    <property type="match status" value="1"/>
</dbReference>
<feature type="domain" description="HTH araC/xylS-type" evidence="5">
    <location>
        <begin position="126"/>
        <end position="230"/>
    </location>
</feature>
<keyword evidence="4" id="KW-0472">Membrane</keyword>
<dbReference type="SUPFAM" id="SSF46689">
    <property type="entry name" value="Homeodomain-like"/>
    <property type="match status" value="1"/>
</dbReference>
<feature type="transmembrane region" description="Helical" evidence="4">
    <location>
        <begin position="43"/>
        <end position="65"/>
    </location>
</feature>
<dbReference type="PRINTS" id="PR00032">
    <property type="entry name" value="HTHARAC"/>
</dbReference>
<protein>
    <recommendedName>
        <fullName evidence="5">HTH araC/xylS-type domain-containing protein</fullName>
    </recommendedName>
</protein>
<dbReference type="PROSITE" id="PS00041">
    <property type="entry name" value="HTH_ARAC_FAMILY_1"/>
    <property type="match status" value="1"/>
</dbReference>
<keyword evidence="4" id="KW-0812">Transmembrane</keyword>
<dbReference type="GO" id="GO:0043565">
    <property type="term" value="F:sequence-specific DNA binding"/>
    <property type="evidence" value="ECO:0007669"/>
    <property type="project" value="InterPro"/>
</dbReference>
<dbReference type="InterPro" id="IPR018060">
    <property type="entry name" value="HTH_AraC"/>
</dbReference>
<proteinExistence type="predicted"/>
<dbReference type="AlphaFoldDB" id="X1UM84"/>
<dbReference type="SMART" id="SM00342">
    <property type="entry name" value="HTH_ARAC"/>
    <property type="match status" value="1"/>
</dbReference>
<keyword evidence="1" id="KW-0805">Transcription regulation</keyword>
<dbReference type="Gene3D" id="1.10.10.60">
    <property type="entry name" value="Homeodomain-like"/>
    <property type="match status" value="2"/>
</dbReference>
<keyword evidence="4" id="KW-1133">Transmembrane helix</keyword>
<feature type="transmembrane region" description="Helical" evidence="4">
    <location>
        <begin position="6"/>
        <end position="22"/>
    </location>
</feature>